<keyword evidence="6" id="KW-1185">Reference proteome</keyword>
<dbReference type="InterPro" id="IPR027417">
    <property type="entry name" value="P-loop_NTPase"/>
</dbReference>
<organism evidence="5 6">
    <name type="scientific">Heliophilum fasciatum</name>
    <dbReference type="NCBI Taxonomy" id="35700"/>
    <lineage>
        <taxon>Bacteria</taxon>
        <taxon>Bacillati</taxon>
        <taxon>Bacillota</taxon>
        <taxon>Clostridia</taxon>
        <taxon>Eubacteriales</taxon>
        <taxon>Heliobacteriaceae</taxon>
        <taxon>Heliophilum</taxon>
    </lineage>
</organism>
<reference evidence="5 6" key="1">
    <citation type="submission" date="2019-03" db="EMBL/GenBank/DDBJ databases">
        <title>Genomic Encyclopedia of Type Strains, Phase IV (KMG-IV): sequencing the most valuable type-strain genomes for metagenomic binning, comparative biology and taxonomic classification.</title>
        <authorList>
            <person name="Goeker M."/>
        </authorList>
    </citation>
    <scope>NUCLEOTIDE SEQUENCE [LARGE SCALE GENOMIC DNA]</scope>
    <source>
        <strain evidence="5 6">DSM 11170</strain>
    </source>
</reference>
<dbReference type="OrthoDB" id="9791546at2"/>
<dbReference type="AlphaFoldDB" id="A0A4R2REU1"/>
<dbReference type="InterPro" id="IPR017911">
    <property type="entry name" value="MacB-like_ATP-bd"/>
</dbReference>
<dbReference type="PANTHER" id="PTHR24220">
    <property type="entry name" value="IMPORT ATP-BINDING PROTEIN"/>
    <property type="match status" value="1"/>
</dbReference>
<dbReference type="InterPro" id="IPR015854">
    <property type="entry name" value="ABC_transpr_LolD-like"/>
</dbReference>
<dbReference type="Proteomes" id="UP000294813">
    <property type="component" value="Unassembled WGS sequence"/>
</dbReference>
<evidence type="ECO:0000256" key="1">
    <source>
        <dbReference type="ARBA" id="ARBA00022448"/>
    </source>
</evidence>
<dbReference type="PROSITE" id="PS50893">
    <property type="entry name" value="ABC_TRANSPORTER_2"/>
    <property type="match status" value="1"/>
</dbReference>
<name>A0A4R2REU1_9FIRM</name>
<evidence type="ECO:0000256" key="2">
    <source>
        <dbReference type="ARBA" id="ARBA00022741"/>
    </source>
</evidence>
<keyword evidence="2" id="KW-0547">Nucleotide-binding</keyword>
<keyword evidence="3 5" id="KW-0067">ATP-binding</keyword>
<dbReference type="RefSeq" id="WP_131920091.1">
    <property type="nucleotide sequence ID" value="NZ_JAOQNU010000024.1"/>
</dbReference>
<dbReference type="EMBL" id="SLXT01000024">
    <property type="protein sequence ID" value="TCP62042.1"/>
    <property type="molecule type" value="Genomic_DNA"/>
</dbReference>
<dbReference type="FunFam" id="3.40.50.300:FF:000032">
    <property type="entry name" value="Export ABC transporter ATP-binding protein"/>
    <property type="match status" value="1"/>
</dbReference>
<evidence type="ECO:0000256" key="3">
    <source>
        <dbReference type="ARBA" id="ARBA00022840"/>
    </source>
</evidence>
<dbReference type="GO" id="GO:0098796">
    <property type="term" value="C:membrane protein complex"/>
    <property type="evidence" value="ECO:0007669"/>
    <property type="project" value="UniProtKB-ARBA"/>
</dbReference>
<sequence>MIELKAIGKTYGKRNKQRVVLAQVNLKIEAGEFVAVTGPSGSGKTTLLCIMGALLQPTSGEVYMDGQRVDSGLTENERASIRSEKIGFVFQFPALIPTLTVMENVLLPITLAGKALDDGGSWARQLLAQVGLSDREDSLPGTLSGGEQRRVAIARALIRRPKVLLADEPTGALDLDTGNKLMELLQNLCREAGLTLVVVTHDPTVASKANREVKLLGINQEYKQTI</sequence>
<evidence type="ECO:0000313" key="5">
    <source>
        <dbReference type="EMBL" id="TCP62042.1"/>
    </source>
</evidence>
<evidence type="ECO:0000259" key="4">
    <source>
        <dbReference type="PROSITE" id="PS50893"/>
    </source>
</evidence>
<keyword evidence="1" id="KW-0813">Transport</keyword>
<dbReference type="Pfam" id="PF00005">
    <property type="entry name" value="ABC_tran"/>
    <property type="match status" value="1"/>
</dbReference>
<dbReference type="SMART" id="SM00382">
    <property type="entry name" value="AAA"/>
    <property type="match status" value="1"/>
</dbReference>
<gene>
    <name evidence="5" type="ORF">EDD73_12415</name>
</gene>
<proteinExistence type="predicted"/>
<dbReference type="InterPro" id="IPR003439">
    <property type="entry name" value="ABC_transporter-like_ATP-bd"/>
</dbReference>
<dbReference type="GO" id="GO:0016887">
    <property type="term" value="F:ATP hydrolysis activity"/>
    <property type="evidence" value="ECO:0007669"/>
    <property type="project" value="InterPro"/>
</dbReference>
<dbReference type="Gene3D" id="3.40.50.300">
    <property type="entry name" value="P-loop containing nucleotide triphosphate hydrolases"/>
    <property type="match status" value="1"/>
</dbReference>
<dbReference type="GO" id="GO:0005524">
    <property type="term" value="F:ATP binding"/>
    <property type="evidence" value="ECO:0007669"/>
    <property type="project" value="UniProtKB-KW"/>
</dbReference>
<dbReference type="GO" id="GO:0022857">
    <property type="term" value="F:transmembrane transporter activity"/>
    <property type="evidence" value="ECO:0007669"/>
    <property type="project" value="TreeGrafter"/>
</dbReference>
<dbReference type="InterPro" id="IPR017871">
    <property type="entry name" value="ABC_transporter-like_CS"/>
</dbReference>
<dbReference type="PANTHER" id="PTHR24220:SF659">
    <property type="entry name" value="TRANSPORTER, PUTATIVE-RELATED"/>
    <property type="match status" value="1"/>
</dbReference>
<protein>
    <submittedName>
        <fullName evidence="5">Putative ABC transport system ATP-binding protein/lipoprotein-releasing system ATP-binding protein</fullName>
    </submittedName>
</protein>
<evidence type="ECO:0000313" key="6">
    <source>
        <dbReference type="Proteomes" id="UP000294813"/>
    </source>
</evidence>
<dbReference type="SUPFAM" id="SSF52540">
    <property type="entry name" value="P-loop containing nucleoside triphosphate hydrolases"/>
    <property type="match status" value="1"/>
</dbReference>
<dbReference type="CDD" id="cd03255">
    <property type="entry name" value="ABC_MJ0796_LolCDE_FtsE"/>
    <property type="match status" value="1"/>
</dbReference>
<dbReference type="PROSITE" id="PS00211">
    <property type="entry name" value="ABC_TRANSPORTER_1"/>
    <property type="match status" value="1"/>
</dbReference>
<dbReference type="GO" id="GO:0005886">
    <property type="term" value="C:plasma membrane"/>
    <property type="evidence" value="ECO:0007669"/>
    <property type="project" value="TreeGrafter"/>
</dbReference>
<keyword evidence="5" id="KW-0449">Lipoprotein</keyword>
<dbReference type="InterPro" id="IPR003593">
    <property type="entry name" value="AAA+_ATPase"/>
</dbReference>
<accession>A0A4R2REU1</accession>
<feature type="domain" description="ABC transporter" evidence="4">
    <location>
        <begin position="2"/>
        <end position="226"/>
    </location>
</feature>
<comment type="caution">
    <text evidence="5">The sequence shown here is derived from an EMBL/GenBank/DDBJ whole genome shotgun (WGS) entry which is preliminary data.</text>
</comment>